<keyword evidence="2" id="KW-1185">Reference proteome</keyword>
<dbReference type="Proteomes" id="UP001175226">
    <property type="component" value="Unassembled WGS sequence"/>
</dbReference>
<protein>
    <submittedName>
        <fullName evidence="1">Uncharacterized protein</fullName>
    </submittedName>
</protein>
<organism evidence="1 2">
    <name type="scientific">Armillaria borealis</name>
    <dbReference type="NCBI Taxonomy" id="47425"/>
    <lineage>
        <taxon>Eukaryota</taxon>
        <taxon>Fungi</taxon>
        <taxon>Dikarya</taxon>
        <taxon>Basidiomycota</taxon>
        <taxon>Agaricomycotina</taxon>
        <taxon>Agaricomycetes</taxon>
        <taxon>Agaricomycetidae</taxon>
        <taxon>Agaricales</taxon>
        <taxon>Marasmiineae</taxon>
        <taxon>Physalacriaceae</taxon>
        <taxon>Armillaria</taxon>
    </lineage>
</organism>
<proteinExistence type="predicted"/>
<dbReference type="EMBL" id="JAUEPT010000013">
    <property type="protein sequence ID" value="KAK0446830.1"/>
    <property type="molecule type" value="Genomic_DNA"/>
</dbReference>
<sequence>MTSTVQSAQADVLSQIFQGLKNQSHEVRLESSVNLRRYVNFSVISDVWRLMLMSRLPLLLL</sequence>
<feature type="non-terminal residue" evidence="1">
    <location>
        <position position="61"/>
    </location>
</feature>
<dbReference type="AlphaFoldDB" id="A0AA39JQ27"/>
<name>A0AA39JQ27_9AGAR</name>
<gene>
    <name evidence="1" type="ORF">EV421DRAFT_1791668</name>
</gene>
<evidence type="ECO:0000313" key="1">
    <source>
        <dbReference type="EMBL" id="KAK0446830.1"/>
    </source>
</evidence>
<comment type="caution">
    <text evidence="1">The sequence shown here is derived from an EMBL/GenBank/DDBJ whole genome shotgun (WGS) entry which is preliminary data.</text>
</comment>
<reference evidence="1" key="1">
    <citation type="submission" date="2023-06" db="EMBL/GenBank/DDBJ databases">
        <authorList>
            <consortium name="Lawrence Berkeley National Laboratory"/>
            <person name="Ahrendt S."/>
            <person name="Sahu N."/>
            <person name="Indic B."/>
            <person name="Wong-Bajracharya J."/>
            <person name="Merenyi Z."/>
            <person name="Ke H.-M."/>
            <person name="Monk M."/>
            <person name="Kocsube S."/>
            <person name="Drula E."/>
            <person name="Lipzen A."/>
            <person name="Balint B."/>
            <person name="Henrissat B."/>
            <person name="Andreopoulos B."/>
            <person name="Martin F.M."/>
            <person name="Harder C.B."/>
            <person name="Rigling D."/>
            <person name="Ford K.L."/>
            <person name="Foster G.D."/>
            <person name="Pangilinan J."/>
            <person name="Papanicolaou A."/>
            <person name="Barry K."/>
            <person name="LaButti K."/>
            <person name="Viragh M."/>
            <person name="Koriabine M."/>
            <person name="Yan M."/>
            <person name="Riley R."/>
            <person name="Champramary S."/>
            <person name="Plett K.L."/>
            <person name="Tsai I.J."/>
            <person name="Slot J."/>
            <person name="Sipos G."/>
            <person name="Plett J."/>
            <person name="Nagy L.G."/>
            <person name="Grigoriev I.V."/>
        </authorList>
    </citation>
    <scope>NUCLEOTIDE SEQUENCE</scope>
    <source>
        <strain evidence="1">FPL87.14</strain>
    </source>
</reference>
<evidence type="ECO:0000313" key="2">
    <source>
        <dbReference type="Proteomes" id="UP001175226"/>
    </source>
</evidence>
<accession>A0AA39JQ27</accession>